<dbReference type="InterPro" id="IPR035914">
    <property type="entry name" value="Sperma_CUB_dom_sf"/>
</dbReference>
<dbReference type="EMBL" id="JARAKH010000022">
    <property type="protein sequence ID" value="KAK8392511.1"/>
    <property type="molecule type" value="Genomic_DNA"/>
</dbReference>
<evidence type="ECO:0000256" key="2">
    <source>
        <dbReference type="ARBA" id="ARBA00023157"/>
    </source>
</evidence>
<keyword evidence="1" id="KW-0677">Repeat</keyword>
<name>A0AAW0U0S2_SCYPA</name>
<comment type="caution">
    <text evidence="3">Lacks conserved residue(s) required for the propagation of feature annotation.</text>
</comment>
<evidence type="ECO:0000259" key="5">
    <source>
        <dbReference type="PROSITE" id="PS01180"/>
    </source>
</evidence>
<dbReference type="EMBL" id="JARAKH010000022">
    <property type="protein sequence ID" value="KAK8392512.1"/>
    <property type="molecule type" value="Genomic_DNA"/>
</dbReference>
<comment type="caution">
    <text evidence="6">The sequence shown here is derived from an EMBL/GenBank/DDBJ whole genome shotgun (WGS) entry which is preliminary data.</text>
</comment>
<evidence type="ECO:0000313" key="7">
    <source>
        <dbReference type="Proteomes" id="UP001487740"/>
    </source>
</evidence>
<dbReference type="Pfam" id="PF00431">
    <property type="entry name" value="CUB"/>
    <property type="match status" value="1"/>
</dbReference>
<keyword evidence="4" id="KW-1133">Transmembrane helix</keyword>
<dbReference type="PROSITE" id="PS01180">
    <property type="entry name" value="CUB"/>
    <property type="match status" value="1"/>
</dbReference>
<keyword evidence="2 3" id="KW-1015">Disulfide bond</keyword>
<accession>A0AAW0U0S2</accession>
<dbReference type="SUPFAM" id="SSF49854">
    <property type="entry name" value="Spermadhesin, CUB domain"/>
    <property type="match status" value="1"/>
</dbReference>
<sequence length="487" mass="53520">MGRGAERWRRTARNQSFCGCQRGRLCVPRSAPLPPLRRLAPPPACLHALPPSRMALLRCAGVLLLLVVLSPLYSDGEVAEVCSEQELTISCANEAHNGGSGVGSTASTTTTTSSSRGDQIVLGEAWLYGSTSIIRDIDPYLGNKTLPECHVPEFNLQYKAGSILQYINKECGGQVSCKFSLQTHVPLDHQFSQVWRGGALWVRYNCVSQSSFHRVCGTEVKGQEGWLKSVGYPQYYLGNPSVCTLTVTADQGQRLQLTISDLSIREIMQPTETRCKDSVEVSEGSKVMLERCGDTNRPLTITSVGPSLNVTLSASSHVFPKRGYVAYYKALGCPTPDIPQDGYLAFRNGTHAEFWCCVRHAFPDTLTRKRVLECGRLNTWNEELPDCVDLDELLNAGNITMEKYLGLINGTSGVAMAEKLRQAHIVYDLVVPTIIMSVLVLGNVAVVFLIIYCRRGVIEEGVRCEELESIKANPEPTDTIDNEPCNV</sequence>
<evidence type="ECO:0000256" key="1">
    <source>
        <dbReference type="ARBA" id="ARBA00022737"/>
    </source>
</evidence>
<evidence type="ECO:0000256" key="4">
    <source>
        <dbReference type="SAM" id="Phobius"/>
    </source>
</evidence>
<keyword evidence="7" id="KW-1185">Reference proteome</keyword>
<dbReference type="SMART" id="SM00042">
    <property type="entry name" value="CUB"/>
    <property type="match status" value="1"/>
</dbReference>
<evidence type="ECO:0000313" key="6">
    <source>
        <dbReference type="EMBL" id="KAK8392511.1"/>
    </source>
</evidence>
<dbReference type="AlphaFoldDB" id="A0AAW0U0S2"/>
<feature type="transmembrane region" description="Helical" evidence="4">
    <location>
        <begin position="429"/>
        <end position="453"/>
    </location>
</feature>
<dbReference type="CDD" id="cd00041">
    <property type="entry name" value="CUB"/>
    <property type="match status" value="1"/>
</dbReference>
<protein>
    <recommendedName>
        <fullName evidence="5">CUB domain-containing protein</fullName>
    </recommendedName>
</protein>
<dbReference type="PANTHER" id="PTHR24251">
    <property type="entry name" value="OVOCHYMASE-RELATED"/>
    <property type="match status" value="1"/>
</dbReference>
<dbReference type="Gene3D" id="2.60.120.290">
    <property type="entry name" value="Spermadhesin, CUB domain"/>
    <property type="match status" value="1"/>
</dbReference>
<feature type="disulfide bond" evidence="3">
    <location>
        <begin position="216"/>
        <end position="243"/>
    </location>
</feature>
<dbReference type="Proteomes" id="UP001487740">
    <property type="component" value="Unassembled WGS sequence"/>
</dbReference>
<proteinExistence type="predicted"/>
<gene>
    <name evidence="6" type="ORF">O3P69_014707</name>
</gene>
<organism evidence="6 7">
    <name type="scientific">Scylla paramamosain</name>
    <name type="common">Mud crab</name>
    <dbReference type="NCBI Taxonomy" id="85552"/>
    <lineage>
        <taxon>Eukaryota</taxon>
        <taxon>Metazoa</taxon>
        <taxon>Ecdysozoa</taxon>
        <taxon>Arthropoda</taxon>
        <taxon>Crustacea</taxon>
        <taxon>Multicrustacea</taxon>
        <taxon>Malacostraca</taxon>
        <taxon>Eumalacostraca</taxon>
        <taxon>Eucarida</taxon>
        <taxon>Decapoda</taxon>
        <taxon>Pleocyemata</taxon>
        <taxon>Brachyura</taxon>
        <taxon>Eubrachyura</taxon>
        <taxon>Portunoidea</taxon>
        <taxon>Portunidae</taxon>
        <taxon>Portuninae</taxon>
        <taxon>Scylla</taxon>
    </lineage>
</organism>
<keyword evidence="4" id="KW-0812">Transmembrane</keyword>
<evidence type="ECO:0000256" key="3">
    <source>
        <dbReference type="PROSITE-ProRule" id="PRU00059"/>
    </source>
</evidence>
<reference evidence="6 7" key="1">
    <citation type="submission" date="2023-03" db="EMBL/GenBank/DDBJ databases">
        <title>High-quality genome of Scylla paramamosain provides insights in environmental adaptation.</title>
        <authorList>
            <person name="Zhang L."/>
        </authorList>
    </citation>
    <scope>NUCLEOTIDE SEQUENCE [LARGE SCALE GENOMIC DNA]</scope>
    <source>
        <strain evidence="6">LZ_2023a</strain>
        <tissue evidence="6">Muscle</tissue>
    </source>
</reference>
<keyword evidence="4" id="KW-0472">Membrane</keyword>
<dbReference type="InterPro" id="IPR000859">
    <property type="entry name" value="CUB_dom"/>
</dbReference>
<feature type="domain" description="CUB" evidence="5">
    <location>
        <begin position="216"/>
        <end position="331"/>
    </location>
</feature>